<dbReference type="PANTHER" id="PTHR12131">
    <property type="entry name" value="ATP-DEPENDENT RNA AND DNA HELICASE"/>
    <property type="match status" value="1"/>
</dbReference>
<evidence type="ECO:0000256" key="1">
    <source>
        <dbReference type="ARBA" id="ARBA00022741"/>
    </source>
</evidence>
<dbReference type="InterPro" id="IPR050699">
    <property type="entry name" value="RNA-DNA_Helicase"/>
</dbReference>
<dbReference type="PANTHER" id="PTHR12131:SF24">
    <property type="entry name" value="DEXH-BOX ATP-DEPENDENT RNA HELICASE DEXH11"/>
    <property type="match status" value="1"/>
</dbReference>
<evidence type="ECO:0000313" key="8">
    <source>
        <dbReference type="Proteomes" id="UP001190700"/>
    </source>
</evidence>
<reference evidence="7 8" key="1">
    <citation type="journal article" date="2015" name="Genome Biol. Evol.">
        <title>Comparative Genomics of a Bacterivorous Green Alga Reveals Evolutionary Causalities and Consequences of Phago-Mixotrophic Mode of Nutrition.</title>
        <authorList>
            <person name="Burns J.A."/>
            <person name="Paasch A."/>
            <person name="Narechania A."/>
            <person name="Kim E."/>
        </authorList>
    </citation>
    <scope>NUCLEOTIDE SEQUENCE [LARGE SCALE GENOMIC DNA]</scope>
    <source>
        <strain evidence="7 8">PLY_AMNH</strain>
    </source>
</reference>
<evidence type="ECO:0000256" key="4">
    <source>
        <dbReference type="ARBA" id="ARBA00022840"/>
    </source>
</evidence>
<protein>
    <recommendedName>
        <fullName evidence="6">Helicase ATP-binding domain-containing protein</fullName>
    </recommendedName>
</protein>
<dbReference type="GO" id="GO:0004386">
    <property type="term" value="F:helicase activity"/>
    <property type="evidence" value="ECO:0007669"/>
    <property type="project" value="UniProtKB-KW"/>
</dbReference>
<dbReference type="GO" id="GO:0055087">
    <property type="term" value="C:Ski complex"/>
    <property type="evidence" value="ECO:0007669"/>
    <property type="project" value="TreeGrafter"/>
</dbReference>
<dbReference type="AlphaFoldDB" id="A0AAE0KQU5"/>
<evidence type="ECO:0000256" key="5">
    <source>
        <dbReference type="SAM" id="MobiDB-lite"/>
    </source>
</evidence>
<keyword evidence="1" id="KW-0547">Nucleotide-binding</keyword>
<dbReference type="InterPro" id="IPR014001">
    <property type="entry name" value="Helicase_ATP-bd"/>
</dbReference>
<evidence type="ECO:0000256" key="2">
    <source>
        <dbReference type="ARBA" id="ARBA00022801"/>
    </source>
</evidence>
<dbReference type="InterPro" id="IPR011545">
    <property type="entry name" value="DEAD/DEAH_box_helicase_dom"/>
</dbReference>
<evidence type="ECO:0000259" key="6">
    <source>
        <dbReference type="PROSITE" id="PS51192"/>
    </source>
</evidence>
<dbReference type="PROSITE" id="PS51192">
    <property type="entry name" value="HELICASE_ATP_BIND_1"/>
    <property type="match status" value="1"/>
</dbReference>
<sequence length="348" mass="36535">MRPGTPRSARAIYTSPIKTISNQKFRDFSEDFDVGLLTGDVSIRPESPCLIMTTEILRSMLYKGADILRDIEWVIFDEVHYINDAERGVVWEEVIIMLPEHVNLVLLSATVPNVFDFADWVGRTKQKHVYVTGTLRRPIAEQSTFFQQGHRDAMNALKAKLAPPAAKSGDKGGKGGKGEAGKGNKGGGGRGGGGGGGGGSSEAAGQLLLSVGCSEAAGQLLLSVGCSEAARQLLLSVGCSEAAGQLLLSVGCSEAAGQLLLSVGCSEAAGQLLLSVGCSGPPVAAILMQLSRAAAIAATTHGVQEERNQWLSLIKKLDSMTLLPVVVFCFSKKKCDSCVDGLTSLDLT</sequence>
<keyword evidence="2" id="KW-0378">Hydrolase</keyword>
<dbReference type="GO" id="GO:0005524">
    <property type="term" value="F:ATP binding"/>
    <property type="evidence" value="ECO:0007669"/>
    <property type="project" value="UniProtKB-KW"/>
</dbReference>
<keyword evidence="3" id="KW-0347">Helicase</keyword>
<dbReference type="GO" id="GO:0070478">
    <property type="term" value="P:nuclear-transcribed mRNA catabolic process, 3'-5' exonucleolytic nonsense-mediated decay"/>
    <property type="evidence" value="ECO:0007669"/>
    <property type="project" value="TreeGrafter"/>
</dbReference>
<keyword evidence="8" id="KW-1185">Reference proteome</keyword>
<feature type="domain" description="Helicase ATP-binding" evidence="6">
    <location>
        <begin position="1"/>
        <end position="129"/>
    </location>
</feature>
<gene>
    <name evidence="7" type="ORF">CYMTET_33495</name>
</gene>
<feature type="non-terminal residue" evidence="7">
    <location>
        <position position="348"/>
    </location>
</feature>
<comment type="caution">
    <text evidence="7">The sequence shown here is derived from an EMBL/GenBank/DDBJ whole genome shotgun (WGS) entry which is preliminary data.</text>
</comment>
<feature type="compositionally biased region" description="Gly residues" evidence="5">
    <location>
        <begin position="183"/>
        <end position="198"/>
    </location>
</feature>
<dbReference type="GO" id="GO:0003676">
    <property type="term" value="F:nucleic acid binding"/>
    <property type="evidence" value="ECO:0007669"/>
    <property type="project" value="InterPro"/>
</dbReference>
<evidence type="ECO:0000313" key="7">
    <source>
        <dbReference type="EMBL" id="KAK3257416.1"/>
    </source>
</evidence>
<dbReference type="InterPro" id="IPR027417">
    <property type="entry name" value="P-loop_NTPase"/>
</dbReference>
<proteinExistence type="predicted"/>
<organism evidence="7 8">
    <name type="scientific">Cymbomonas tetramitiformis</name>
    <dbReference type="NCBI Taxonomy" id="36881"/>
    <lineage>
        <taxon>Eukaryota</taxon>
        <taxon>Viridiplantae</taxon>
        <taxon>Chlorophyta</taxon>
        <taxon>Pyramimonadophyceae</taxon>
        <taxon>Pyramimonadales</taxon>
        <taxon>Pyramimonadaceae</taxon>
        <taxon>Cymbomonas</taxon>
    </lineage>
</organism>
<dbReference type="Gene3D" id="3.40.50.300">
    <property type="entry name" value="P-loop containing nucleotide triphosphate hydrolases"/>
    <property type="match status" value="2"/>
</dbReference>
<dbReference type="Pfam" id="PF00270">
    <property type="entry name" value="DEAD"/>
    <property type="match status" value="1"/>
</dbReference>
<name>A0AAE0KQU5_9CHLO</name>
<accession>A0AAE0KQU5</accession>
<dbReference type="Proteomes" id="UP001190700">
    <property type="component" value="Unassembled WGS sequence"/>
</dbReference>
<dbReference type="GO" id="GO:0016787">
    <property type="term" value="F:hydrolase activity"/>
    <property type="evidence" value="ECO:0007669"/>
    <property type="project" value="UniProtKB-KW"/>
</dbReference>
<keyword evidence="4" id="KW-0067">ATP-binding</keyword>
<dbReference type="EMBL" id="LGRX02020534">
    <property type="protein sequence ID" value="KAK3257416.1"/>
    <property type="molecule type" value="Genomic_DNA"/>
</dbReference>
<dbReference type="SUPFAM" id="SSF52540">
    <property type="entry name" value="P-loop containing nucleoside triphosphate hydrolases"/>
    <property type="match status" value="1"/>
</dbReference>
<feature type="compositionally biased region" description="Basic and acidic residues" evidence="5">
    <location>
        <begin position="168"/>
        <end position="182"/>
    </location>
</feature>
<evidence type="ECO:0000256" key="3">
    <source>
        <dbReference type="ARBA" id="ARBA00022806"/>
    </source>
</evidence>
<feature type="region of interest" description="Disordered" evidence="5">
    <location>
        <begin position="162"/>
        <end position="198"/>
    </location>
</feature>